<sequence length="755" mass="79832">MLPSRPRPILPITLGALLALILPFFLLTPNATAAPVPAEVSFDFIAGAPSDAIRGATDRPVPTHWDREESALPQSPGDIDLLHSNNRLYSYPMIDISPESQGPGKPIKVTFFYQKGTSYNTYYQKYTALSQTDGRALPASLSAGWPTTKEERPSFPQPVGARVADPDGTGTWVLQRWRPDVNATRTLNSRGTFVFVSEWSYEATPAHTVTYSFTQPDGSPLPATPDLAALLPVSVLHGHSLTLGISPAETFPLNVGGVERTYVITRIEGVPTGPVTSNVTVTISATPRTYTHTYTGEAFSAAARPLPPSLATVGPPTHEASPTFPLAAGATSPDPSGEGVWTLMEWRSESPTLSPDGLTQTEGHSAVWDYRKWETYNVSYVLRTPDASAAITAPTTGGTPLPTYVQENSTLTLPISVGDTFTVNGADAPLYVLQSIEGAPTGPVSQAPTITLVAKERTHIHRFSVEAVGTDRPLPAEVVTTYPDYEGLPVVYPQVTPTKVKVPDGEWISQGWSESGTSLSADGLIETHAHVLRWKFKQIFDVVNPQPPFATSAELLDAHPELGAPGAPLSLVTQGLPFTLDARGFTPLSMVDIYSYSTPRLLGTVTADAQGRVSTSISIPVDLSPGIHFLTLRERGSAKPQAILKLNILRAPVPPGGGQTPGGQTPGGQTPGGTPAPGTSPTVKPPAVTQPTVTRPAATPSTAIPPAQTPQATIRPKPRLAQTGAGENGQSVAVLLLMSGLTLAAAASLPVLSRR</sequence>
<gene>
    <name evidence="3" type="ORF">EII11_03350</name>
</gene>
<feature type="compositionally biased region" description="Low complexity" evidence="1">
    <location>
        <begin position="672"/>
        <end position="682"/>
    </location>
</feature>
<organism evidence="3 4">
    <name type="scientific">Schaalia canis</name>
    <dbReference type="NCBI Taxonomy" id="100469"/>
    <lineage>
        <taxon>Bacteria</taxon>
        <taxon>Bacillati</taxon>
        <taxon>Actinomycetota</taxon>
        <taxon>Actinomycetes</taxon>
        <taxon>Actinomycetales</taxon>
        <taxon>Actinomycetaceae</taxon>
        <taxon>Schaalia</taxon>
    </lineage>
</organism>
<feature type="region of interest" description="Disordered" evidence="1">
    <location>
        <begin position="651"/>
        <end position="725"/>
    </location>
</feature>
<feature type="signal peptide" evidence="2">
    <location>
        <begin position="1"/>
        <end position="33"/>
    </location>
</feature>
<keyword evidence="2" id="KW-0732">Signal</keyword>
<evidence type="ECO:0000313" key="3">
    <source>
        <dbReference type="EMBL" id="RRC95901.1"/>
    </source>
</evidence>
<feature type="chain" id="PRO_5018210756" description="SHIRT domain-containing protein" evidence="2">
    <location>
        <begin position="34"/>
        <end position="755"/>
    </location>
</feature>
<dbReference type="Proteomes" id="UP000280444">
    <property type="component" value="Unassembled WGS sequence"/>
</dbReference>
<evidence type="ECO:0000256" key="1">
    <source>
        <dbReference type="SAM" id="MobiDB-lite"/>
    </source>
</evidence>
<reference evidence="3 4" key="1">
    <citation type="submission" date="2018-11" db="EMBL/GenBank/DDBJ databases">
        <title>Genomes From Bacteria Associated with the Canine Oral Cavity: a Test Case for Automated Genome-Based Taxonomic Assignment.</title>
        <authorList>
            <person name="Coil D.A."/>
            <person name="Jospin G."/>
            <person name="Darling A.E."/>
            <person name="Wallis C."/>
            <person name="Davis I.J."/>
            <person name="Harris S."/>
            <person name="Eisen J.A."/>
            <person name="Holcombe L.J."/>
            <person name="O'Flynn C."/>
        </authorList>
    </citation>
    <scope>NUCLEOTIDE SEQUENCE [LARGE SCALE GENOMIC DNA]</scope>
    <source>
        <strain evidence="3 4">OH770</strain>
    </source>
</reference>
<dbReference type="EMBL" id="RQZF01000002">
    <property type="protein sequence ID" value="RRC95901.1"/>
    <property type="molecule type" value="Genomic_DNA"/>
</dbReference>
<dbReference type="OrthoDB" id="3771655at2"/>
<evidence type="ECO:0008006" key="5">
    <source>
        <dbReference type="Google" id="ProtNLM"/>
    </source>
</evidence>
<name>A0A3P1SF36_9ACTO</name>
<feature type="compositionally biased region" description="Gly residues" evidence="1">
    <location>
        <begin position="656"/>
        <end position="671"/>
    </location>
</feature>
<comment type="caution">
    <text evidence="3">The sequence shown here is derived from an EMBL/GenBank/DDBJ whole genome shotgun (WGS) entry which is preliminary data.</text>
</comment>
<proteinExistence type="predicted"/>
<evidence type="ECO:0000313" key="4">
    <source>
        <dbReference type="Proteomes" id="UP000280444"/>
    </source>
</evidence>
<keyword evidence="4" id="KW-1185">Reference proteome</keyword>
<protein>
    <recommendedName>
        <fullName evidence="5">SHIRT domain-containing protein</fullName>
    </recommendedName>
</protein>
<dbReference type="AlphaFoldDB" id="A0A3P1SF36"/>
<feature type="compositionally biased region" description="Low complexity" evidence="1">
    <location>
        <begin position="694"/>
        <end position="714"/>
    </location>
</feature>
<dbReference type="RefSeq" id="WP_124868599.1">
    <property type="nucleotide sequence ID" value="NZ_RQZF01000002.1"/>
</dbReference>
<feature type="region of interest" description="Disordered" evidence="1">
    <location>
        <begin position="141"/>
        <end position="162"/>
    </location>
</feature>
<evidence type="ECO:0000256" key="2">
    <source>
        <dbReference type="SAM" id="SignalP"/>
    </source>
</evidence>
<accession>A0A3P1SF36</accession>